<dbReference type="EMBL" id="CM046110">
    <property type="protein sequence ID" value="KAI8422556.1"/>
    <property type="molecule type" value="Genomic_DNA"/>
</dbReference>
<proteinExistence type="predicted"/>
<dbReference type="Proteomes" id="UP001064048">
    <property type="component" value="Chromosome 10"/>
</dbReference>
<keyword evidence="2" id="KW-1185">Reference proteome</keyword>
<reference evidence="1 2" key="1">
    <citation type="journal article" date="2022" name="Genome Biol. Evol.">
        <title>The Spruce Budworm Genome: Reconstructing the Evolutionary History of Antifreeze Proteins.</title>
        <authorList>
            <person name="Beliveau C."/>
            <person name="Gagne P."/>
            <person name="Picq S."/>
            <person name="Vernygora O."/>
            <person name="Keeling C.I."/>
            <person name="Pinkney K."/>
            <person name="Doucet D."/>
            <person name="Wen F."/>
            <person name="Johnston J.S."/>
            <person name="Maaroufi H."/>
            <person name="Boyle B."/>
            <person name="Laroche J."/>
            <person name="Dewar K."/>
            <person name="Juretic N."/>
            <person name="Blackburn G."/>
            <person name="Nisole A."/>
            <person name="Brunet B."/>
            <person name="Brandao M."/>
            <person name="Lumley L."/>
            <person name="Duan J."/>
            <person name="Quan G."/>
            <person name="Lucarotti C.J."/>
            <person name="Roe A.D."/>
            <person name="Sperling F.A.H."/>
            <person name="Levesque R.C."/>
            <person name="Cusson M."/>
        </authorList>
    </citation>
    <scope>NUCLEOTIDE SEQUENCE [LARGE SCALE GENOMIC DNA]</scope>
    <source>
        <strain evidence="1">Glfc:IPQL:Cfum</strain>
    </source>
</reference>
<name>A0ACC0JEI1_CHOFU</name>
<evidence type="ECO:0000313" key="2">
    <source>
        <dbReference type="Proteomes" id="UP001064048"/>
    </source>
</evidence>
<comment type="caution">
    <text evidence="1">The sequence shown here is derived from an EMBL/GenBank/DDBJ whole genome shotgun (WGS) entry which is preliminary data.</text>
</comment>
<organism evidence="1 2">
    <name type="scientific">Choristoneura fumiferana</name>
    <name type="common">Spruce budworm moth</name>
    <name type="synonym">Archips fumiferana</name>
    <dbReference type="NCBI Taxonomy" id="7141"/>
    <lineage>
        <taxon>Eukaryota</taxon>
        <taxon>Metazoa</taxon>
        <taxon>Ecdysozoa</taxon>
        <taxon>Arthropoda</taxon>
        <taxon>Hexapoda</taxon>
        <taxon>Insecta</taxon>
        <taxon>Pterygota</taxon>
        <taxon>Neoptera</taxon>
        <taxon>Endopterygota</taxon>
        <taxon>Lepidoptera</taxon>
        <taxon>Glossata</taxon>
        <taxon>Ditrysia</taxon>
        <taxon>Tortricoidea</taxon>
        <taxon>Tortricidae</taxon>
        <taxon>Tortricinae</taxon>
        <taxon>Choristoneura</taxon>
    </lineage>
</organism>
<sequence>MWTCAGVLALAACACAITRDQLYPHGPGLDLKLPKGAEIVSPEVPLKVPVVFYGETYDKIFVNNYGVLTFRADISSFLNTEFPLPYPSIAAFYSNIDTSESGAVYYRETDENHVLVKAEESIQNNFHEYYDFHPTSIFIVTWLEVPYAGSQENRRNTFQVVVISNGTESFVEFLYPDRDIQWIQREMPPGSLPDAKAQAGFVAEDGRMLHLRGSGSHQIRNIVAWSNMHEPGKYVFRVGNISLDGNIVVPDLYNQYEAEFEEESKTCAQSGPSVCHTHARCVDYQAGICCQCSEGFYGNGKYCVKNDAPLRVHGKLNGVVNDISINDVDIQAYVVVADGRSYTALSQAPSPLGSSLQLVNVLGGVVGWLFAKPSGAASNGYQLTGAVFNHTADIYFPATQNRVTLTQEFLGHDVFDQIALDSDIRGSLPQVEFGAKLQISEYEEQYTLVEAGLIRSESTRTLTNKLTGVNYEQRVSQTFTYNPCHYAPAAPEDAISSTLKVSKNYLGYEPKDNIVRYGMSNKIVPLGQEDPCIVGRSACGPHSSCVVQGSSFTCVCESGFTNVYIDDALACIDVDECNAGTHNCDTNADCYNHDGGFQCRCRDGFEGNGVSCTQVSQCRDITCNQHAQCQEGYNGSGPTCVCTPGYTGDGQRCWLINEFTCDVLQNCSPQATCIFSQVSNSHICQCNPGYIGDGYYCAVQAPTYISTLPPVTTTPPPTPTTEEAENNETFVLPTCSVYGCDCPEGYSRFKDERNNDLCRLDEYEVPSPIQETNDSSITCTTDSNCPPNAVCTVTLDPVDGQYVSHCVCPEGYEGDAYECIERISDSCSCGPNAHCYPTSNGDICMCDPSYHGDGYDCRPKLICTNSSECESHAECRLDTASNEMVCQCVPGYVKDENEACIPDRPLCNGAVCAEHATCLYDDTIGISYCHCDSGYGGEGILNCSPVRATCDVANDCHESATCSLSFENVYQCVCNEGYVGDGYDCRLEPSCKTDPDMCDPQASCLKRNEGYVCECNSGYSGDGSRCTLNPRQLGNFLVASDGVFVYKVPFESSARTYATPINSGIDQIAVGIDVDCQSGKIYWGDVVSNSIKRANYDGSSFELFLATGIKSPEGVAIDWSARNIFWTDSKKLTIEVANIDTKVRAVLFSKNDIRNPRGIAVHPGRGKVFWSDWNRASPKIEWANMDGSQRGVFVDNSEVKLPNSLAIDWARDRLCYADAGLFAIKCVSLKTMERETVVQNCSYPFGLAINDNTFYWTDWKTLKIENIDTLTQRKGQLPIATASRRLYGVAVAPSQCPGSSNVCQYRNGNCESDQICVPDGNGSRLCLPGDNSYGY</sequence>
<protein>
    <submittedName>
        <fullName evidence="1">Uncharacterized protein</fullName>
    </submittedName>
</protein>
<accession>A0ACC0JEI1</accession>
<evidence type="ECO:0000313" key="1">
    <source>
        <dbReference type="EMBL" id="KAI8422556.1"/>
    </source>
</evidence>
<gene>
    <name evidence="1" type="ORF">MSG28_006356</name>
</gene>